<evidence type="ECO:0000256" key="1">
    <source>
        <dbReference type="ARBA" id="ARBA00022669"/>
    </source>
</evidence>
<keyword evidence="2" id="KW-0732">Signal</keyword>
<feature type="domain" description="Chitin-binding type-2" evidence="6">
    <location>
        <begin position="385"/>
        <end position="442"/>
    </location>
</feature>
<feature type="domain" description="Chitin-binding type-2" evidence="6">
    <location>
        <begin position="265"/>
        <end position="322"/>
    </location>
</feature>
<dbReference type="InterPro" id="IPR036508">
    <property type="entry name" value="Chitin-bd_dom_sf"/>
</dbReference>
<feature type="domain" description="Chitin-binding type-2" evidence="6">
    <location>
        <begin position="204"/>
        <end position="261"/>
    </location>
</feature>
<keyword evidence="1" id="KW-0147">Chitin-binding</keyword>
<dbReference type="Proteomes" id="UP000075920">
    <property type="component" value="Unassembled WGS sequence"/>
</dbReference>
<dbReference type="SUPFAM" id="SSF57625">
    <property type="entry name" value="Invertebrate chitin-binding proteins"/>
    <property type="match status" value="19"/>
</dbReference>
<dbReference type="Pfam" id="PF01607">
    <property type="entry name" value="CBM_14"/>
    <property type="match status" value="19"/>
</dbReference>
<dbReference type="AlphaFoldDB" id="A0A182WEN5"/>
<feature type="domain" description="Chitin-binding type-2" evidence="6">
    <location>
        <begin position="981"/>
        <end position="1038"/>
    </location>
</feature>
<dbReference type="PANTHER" id="PTHR23301:SF0">
    <property type="entry name" value="CHITIN-BINDING TYPE-2 DOMAIN-CONTAINING PROTEIN-RELATED"/>
    <property type="match status" value="1"/>
</dbReference>
<dbReference type="GO" id="GO:0005576">
    <property type="term" value="C:extracellular region"/>
    <property type="evidence" value="ECO:0007669"/>
    <property type="project" value="InterPro"/>
</dbReference>
<keyword evidence="5" id="KW-0325">Glycoprotein</keyword>
<evidence type="ECO:0000259" key="6">
    <source>
        <dbReference type="PROSITE" id="PS50940"/>
    </source>
</evidence>
<keyword evidence="8" id="KW-1185">Reference proteome</keyword>
<dbReference type="PROSITE" id="PS50940">
    <property type="entry name" value="CHIT_BIND_II"/>
    <property type="match status" value="19"/>
</dbReference>
<name>A0A182WEN5_9DIPT</name>
<dbReference type="STRING" id="112268.A0A182WEN5"/>
<sequence>MGTSTEEHIPYVVSQGDLSLDSVCVGVVAGIVSHPDPALCHVYIMCTAEQPYAYQCTEEFIFDPISLRCIQGDRDRCPERIETDWDEFCTDVSNAFYEHPGKCWEFVHCSLGTVNRYSCPIGEIWSQRNGACLPGSWDTCELLNMKTVCQGRPDGALTYPTDCTRYLRCANGQPSIVDCPRGEVFEAVTGRCVVGNTETCTRIDSICRGVVDGTVLAHPNECDSYISCQGGISNANKCPTGEILNAQAQFCAPGNPDTCEFYPLTTMCRNMTSGAIYPLSNDCTQFAVCNSGESSTMKCPIGQILHAPSRSCRPGNTETCEFIESVCQDQPDGTVIAHPSLCGIFISCQAGEIMIRSCPNREILRPDTQVCVPGNSLTCEFEPLQKMCIGQINSANFPHPTDCDKFVVCQGQNVLIQNCPSGSVYNAVSRSCAPGNESTCERFDDICTGRPDGIIPHPTICTAFVYCSSGRPLFEQCAPGTVYKQGLSGCVVGNTETCAHATNICSDHPDGAMLDHPNECSLLITCMMQQPGVLECPAGEIYNRHAKHCSPGDSKTCQVHPVETMCKNMRAGSVYPHPSDCTQYVRCNGAQPILTACPLGHILHASSGSCRPGNTDTCELIENVCQNQTSSLIVKHPSQCGQFLLCQGGRMTIQQCPVGEIVREDAQFCVPGDVSSCEFHPVDQMCIKRPDRAQFPHPTECASYVTCQGQKAIVQSCSNGSVYHAPTRSCMPGNQDTCERFDNICSGHRNGLIPHPMVCTAYINCISNKAVFEQCAHGTVFDRELGGCIVGNTKTCARAEGLCVGQPNGAIIGHPNECGIYIMCVSQAPAPMRCPAGQIFKLEAQYCVPGKAESCQFNPVETMCSNMMDNAIYPHPNDCTQFVKCNRGKPIVNDCPVGEIIHGLSKTCRPGNTKTCKFIDRVCLGQPDGAVIEHPSLCGQFIKCRYGAVTVQSCPDGKIFRPDSQLCVMGNKSTCEFETVERMCIGKTNDHVYSHPSDCRSFIRCQNEIAEEEKCRPGTIFQATNQTCVAGNGNTCTFLGNMCVGRSDGVLPHPQGCDLFLMCTSGTTSALRCPEGEILHPEKLVCATGNAADCKLAPVTTEPPIFSVCDGRPDGKYAHPMMCYHYIQCTRGVAEFLTCPSNQIFVGAIRNCAPEGKILHPESLVCTTGNTDDWTLVPVTTESTISIICNVPMCSDRFDPHQLLCILLVRCNYRDTEILSCLPNMIFNSDLGYYIPGN</sequence>
<evidence type="ECO:0000256" key="3">
    <source>
        <dbReference type="ARBA" id="ARBA00022737"/>
    </source>
</evidence>
<feature type="domain" description="Chitin-binding type-2" evidence="6">
    <location>
        <begin position="742"/>
        <end position="798"/>
    </location>
</feature>
<feature type="domain" description="Chitin-binding type-2" evidence="6">
    <location>
        <begin position="324"/>
        <end position="381"/>
    </location>
</feature>
<dbReference type="EnsemblMetazoa" id="AMIN008831-RA">
    <property type="protein sequence ID" value="AMIN008831-PA"/>
    <property type="gene ID" value="AMIN008831"/>
</dbReference>
<accession>A0A182WEN5</accession>
<feature type="domain" description="Chitin-binding type-2" evidence="6">
    <location>
        <begin position="444"/>
        <end position="500"/>
    </location>
</feature>
<feature type="domain" description="Chitin-binding type-2" evidence="6">
    <location>
        <begin position="800"/>
        <end position="857"/>
    </location>
</feature>
<protein>
    <recommendedName>
        <fullName evidence="6">Chitin-binding type-2 domain-containing protein</fullName>
    </recommendedName>
</protein>
<feature type="domain" description="Chitin-binding type-2" evidence="6">
    <location>
        <begin position="21"/>
        <end position="79"/>
    </location>
</feature>
<evidence type="ECO:0000313" key="8">
    <source>
        <dbReference type="Proteomes" id="UP000075920"/>
    </source>
</evidence>
<evidence type="ECO:0000256" key="2">
    <source>
        <dbReference type="ARBA" id="ARBA00022729"/>
    </source>
</evidence>
<feature type="domain" description="Chitin-binding type-2" evidence="6">
    <location>
        <begin position="86"/>
        <end position="142"/>
    </location>
</feature>
<dbReference type="InterPro" id="IPR002557">
    <property type="entry name" value="Chitin-bd_dom"/>
</dbReference>
<feature type="domain" description="Chitin-binding type-2" evidence="6">
    <location>
        <begin position="861"/>
        <end position="918"/>
    </location>
</feature>
<dbReference type="VEuPathDB" id="VectorBase:AMIN008831"/>
<dbReference type="PANTHER" id="PTHR23301">
    <property type="entry name" value="CHITIN BINDING PERITROPHIN-A"/>
    <property type="match status" value="1"/>
</dbReference>
<feature type="domain" description="Chitin-binding type-2" evidence="6">
    <location>
        <begin position="622"/>
        <end position="679"/>
    </location>
</feature>
<dbReference type="Gene3D" id="2.170.140.10">
    <property type="entry name" value="Chitin binding domain"/>
    <property type="match status" value="13"/>
</dbReference>
<dbReference type="SMART" id="SM00494">
    <property type="entry name" value="ChtBD2"/>
    <property type="match status" value="19"/>
</dbReference>
<evidence type="ECO:0000256" key="5">
    <source>
        <dbReference type="ARBA" id="ARBA00023180"/>
    </source>
</evidence>
<feature type="domain" description="Chitin-binding type-2" evidence="6">
    <location>
        <begin position="502"/>
        <end position="559"/>
    </location>
</feature>
<organism evidence="7 8">
    <name type="scientific">Anopheles minimus</name>
    <dbReference type="NCBI Taxonomy" id="112268"/>
    <lineage>
        <taxon>Eukaryota</taxon>
        <taxon>Metazoa</taxon>
        <taxon>Ecdysozoa</taxon>
        <taxon>Arthropoda</taxon>
        <taxon>Hexapoda</taxon>
        <taxon>Insecta</taxon>
        <taxon>Pterygota</taxon>
        <taxon>Neoptera</taxon>
        <taxon>Endopterygota</taxon>
        <taxon>Diptera</taxon>
        <taxon>Nematocera</taxon>
        <taxon>Culicoidea</taxon>
        <taxon>Culicidae</taxon>
        <taxon>Anophelinae</taxon>
        <taxon>Anopheles</taxon>
    </lineage>
</organism>
<dbReference type="InterPro" id="IPR051940">
    <property type="entry name" value="Chitin_bind-dev_reg"/>
</dbReference>
<feature type="domain" description="Chitin-binding type-2" evidence="6">
    <location>
        <begin position="1040"/>
        <end position="1096"/>
    </location>
</feature>
<reference evidence="8" key="1">
    <citation type="submission" date="2013-03" db="EMBL/GenBank/DDBJ databases">
        <title>The Genome Sequence of Anopheles minimus MINIMUS1.</title>
        <authorList>
            <consortium name="The Broad Institute Genomics Platform"/>
            <person name="Neafsey D.E."/>
            <person name="Walton C."/>
            <person name="Walker B."/>
            <person name="Young S.K."/>
            <person name="Zeng Q."/>
            <person name="Gargeya S."/>
            <person name="Fitzgerald M."/>
            <person name="Haas B."/>
            <person name="Abouelleil A."/>
            <person name="Allen A.W."/>
            <person name="Alvarado L."/>
            <person name="Arachchi H.M."/>
            <person name="Berlin A.M."/>
            <person name="Chapman S.B."/>
            <person name="Gainer-Dewar J."/>
            <person name="Goldberg J."/>
            <person name="Griggs A."/>
            <person name="Gujja S."/>
            <person name="Hansen M."/>
            <person name="Howarth C."/>
            <person name="Imamovic A."/>
            <person name="Ireland A."/>
            <person name="Larimer J."/>
            <person name="McCowan C."/>
            <person name="Murphy C."/>
            <person name="Pearson M."/>
            <person name="Poon T.W."/>
            <person name="Priest M."/>
            <person name="Roberts A."/>
            <person name="Saif S."/>
            <person name="Shea T."/>
            <person name="Sisk P."/>
            <person name="Sykes S."/>
            <person name="Wortman J."/>
            <person name="Nusbaum C."/>
            <person name="Birren B."/>
        </authorList>
    </citation>
    <scope>NUCLEOTIDE SEQUENCE [LARGE SCALE GENOMIC DNA]</scope>
    <source>
        <strain evidence="8">MINIMUS1</strain>
    </source>
</reference>
<feature type="domain" description="Chitin-binding type-2" evidence="6">
    <location>
        <begin position="920"/>
        <end position="977"/>
    </location>
</feature>
<keyword evidence="3" id="KW-0677">Repeat</keyword>
<feature type="domain" description="Chitin-binding type-2" evidence="6">
    <location>
        <begin position="563"/>
        <end position="620"/>
    </location>
</feature>
<dbReference type="GO" id="GO:0008061">
    <property type="term" value="F:chitin binding"/>
    <property type="evidence" value="ECO:0007669"/>
    <property type="project" value="UniProtKB-KW"/>
</dbReference>
<evidence type="ECO:0000256" key="4">
    <source>
        <dbReference type="ARBA" id="ARBA00023157"/>
    </source>
</evidence>
<reference evidence="7" key="2">
    <citation type="submission" date="2020-05" db="UniProtKB">
        <authorList>
            <consortium name="EnsemblMetazoa"/>
        </authorList>
    </citation>
    <scope>IDENTIFICATION</scope>
    <source>
        <strain evidence="7">MINIMUS1</strain>
    </source>
</reference>
<feature type="domain" description="Chitin-binding type-2" evidence="6">
    <location>
        <begin position="683"/>
        <end position="740"/>
    </location>
</feature>
<feature type="domain" description="Chitin-binding type-2" evidence="6">
    <location>
        <begin position="1106"/>
        <end position="1168"/>
    </location>
</feature>
<evidence type="ECO:0000313" key="7">
    <source>
        <dbReference type="EnsemblMetazoa" id="AMIN008831-PA"/>
    </source>
</evidence>
<feature type="domain" description="Chitin-binding type-2" evidence="6">
    <location>
        <begin position="146"/>
        <end position="202"/>
    </location>
</feature>
<keyword evidence="4" id="KW-1015">Disulfide bond</keyword>
<proteinExistence type="predicted"/>